<evidence type="ECO:0000313" key="2">
    <source>
        <dbReference type="Proteomes" id="UP001311915"/>
    </source>
</evidence>
<dbReference type="AlphaFoldDB" id="A0AAV9LI78"/>
<name>A0AAV9LI78_9SOLN</name>
<evidence type="ECO:0000313" key="1">
    <source>
        <dbReference type="EMBL" id="KAK4724092.1"/>
    </source>
</evidence>
<keyword evidence="2" id="KW-1185">Reference proteome</keyword>
<accession>A0AAV9LI78</accession>
<reference evidence="1 2" key="1">
    <citation type="submission" date="2023-10" db="EMBL/GenBank/DDBJ databases">
        <title>Genome-Wide Identification Analysis in wild type Solanum Pinnatisectum Reveals Some Genes Defensing Phytophthora Infestans.</title>
        <authorList>
            <person name="Sun C."/>
        </authorList>
    </citation>
    <scope>NUCLEOTIDE SEQUENCE [LARGE SCALE GENOMIC DNA]</scope>
    <source>
        <strain evidence="1">LQN</strain>
        <tissue evidence="1">Leaf</tissue>
    </source>
</reference>
<dbReference type="EMBL" id="JAWPEI010000006">
    <property type="protein sequence ID" value="KAK4724092.1"/>
    <property type="molecule type" value="Genomic_DNA"/>
</dbReference>
<dbReference type="Proteomes" id="UP001311915">
    <property type="component" value="Unassembled WGS sequence"/>
</dbReference>
<protein>
    <submittedName>
        <fullName evidence="1">Uncharacterized protein</fullName>
    </submittedName>
</protein>
<sequence>MSIFDGRKVVSALQKDFVKGAWTKIRSKLVDLNVDHIMGMDISPLKNLLDSFFKLDSSYDQARSSLANKALELEKSESYLKAREHLDIVLNEKNKKSKESKSYFSNFSFFSTNNSSYFSFFSFKTR</sequence>
<comment type="caution">
    <text evidence="1">The sequence shown here is derived from an EMBL/GenBank/DDBJ whole genome shotgun (WGS) entry which is preliminary data.</text>
</comment>
<gene>
    <name evidence="1" type="ORF">R3W88_026871</name>
</gene>
<organism evidence="1 2">
    <name type="scientific">Solanum pinnatisectum</name>
    <name type="common">tansyleaf nightshade</name>
    <dbReference type="NCBI Taxonomy" id="50273"/>
    <lineage>
        <taxon>Eukaryota</taxon>
        <taxon>Viridiplantae</taxon>
        <taxon>Streptophyta</taxon>
        <taxon>Embryophyta</taxon>
        <taxon>Tracheophyta</taxon>
        <taxon>Spermatophyta</taxon>
        <taxon>Magnoliopsida</taxon>
        <taxon>eudicotyledons</taxon>
        <taxon>Gunneridae</taxon>
        <taxon>Pentapetalae</taxon>
        <taxon>asterids</taxon>
        <taxon>lamiids</taxon>
        <taxon>Solanales</taxon>
        <taxon>Solanaceae</taxon>
        <taxon>Solanoideae</taxon>
        <taxon>Solaneae</taxon>
        <taxon>Solanum</taxon>
    </lineage>
</organism>
<proteinExistence type="predicted"/>